<keyword evidence="3" id="KW-1185">Reference proteome</keyword>
<dbReference type="Proteomes" id="UP000094329">
    <property type="component" value="Unassembled WGS sequence"/>
</dbReference>
<dbReference type="Pfam" id="PF05016">
    <property type="entry name" value="ParE_toxin"/>
    <property type="match status" value="1"/>
</dbReference>
<name>A0ABX2ZXD7_9GAMM</name>
<sequence length="99" mass="11614">MPTYELRFKKSAVKDLAKITKSLPKSKRRSLKEQIDSLSDNPKPENCKKLKGYDNLYRVSMDNYRVVYTLEDECLCIIEVILVAHRSEVYKLLKQMKVS</sequence>
<dbReference type="NCBIfam" id="TIGR02385">
    <property type="entry name" value="RelE_StbE"/>
    <property type="match status" value="1"/>
</dbReference>
<protein>
    <recommendedName>
        <fullName evidence="4">Addiction module toxin RelE</fullName>
    </recommendedName>
</protein>
<accession>A0ABX2ZXD7</accession>
<keyword evidence="1" id="KW-1277">Toxin-antitoxin system</keyword>
<dbReference type="SUPFAM" id="SSF143011">
    <property type="entry name" value="RelE-like"/>
    <property type="match status" value="1"/>
</dbReference>
<evidence type="ECO:0000313" key="3">
    <source>
        <dbReference type="Proteomes" id="UP000094329"/>
    </source>
</evidence>
<dbReference type="PANTHER" id="PTHR38813">
    <property type="match status" value="1"/>
</dbReference>
<evidence type="ECO:0000256" key="1">
    <source>
        <dbReference type="ARBA" id="ARBA00022649"/>
    </source>
</evidence>
<gene>
    <name evidence="2" type="ORF">BGC07_17875</name>
</gene>
<dbReference type="InterPro" id="IPR007712">
    <property type="entry name" value="RelE/ParE_toxin"/>
</dbReference>
<comment type="caution">
    <text evidence="2">The sequence shown here is derived from an EMBL/GenBank/DDBJ whole genome shotgun (WGS) entry which is preliminary data.</text>
</comment>
<dbReference type="Gene3D" id="3.30.2310.20">
    <property type="entry name" value="RelE-like"/>
    <property type="match status" value="1"/>
</dbReference>
<organism evidence="2 3">
    <name type="scientific">Piscirickettsia litoralis</name>
    <dbReference type="NCBI Taxonomy" id="1891921"/>
    <lineage>
        <taxon>Bacteria</taxon>
        <taxon>Pseudomonadati</taxon>
        <taxon>Pseudomonadota</taxon>
        <taxon>Gammaproteobacteria</taxon>
        <taxon>Thiotrichales</taxon>
        <taxon>Piscirickettsiaceae</taxon>
        <taxon>Piscirickettsia</taxon>
    </lineage>
</organism>
<evidence type="ECO:0000313" key="2">
    <source>
        <dbReference type="EMBL" id="ODN41143.1"/>
    </source>
</evidence>
<dbReference type="InterPro" id="IPR035093">
    <property type="entry name" value="RelE/ParE_toxin_dom_sf"/>
</dbReference>
<proteinExistence type="predicted"/>
<evidence type="ECO:0008006" key="4">
    <source>
        <dbReference type="Google" id="ProtNLM"/>
    </source>
</evidence>
<dbReference type="RefSeq" id="WP_069314416.1">
    <property type="nucleotide sequence ID" value="NZ_MDTU01000006.1"/>
</dbReference>
<dbReference type="InterPro" id="IPR052747">
    <property type="entry name" value="TA_system_RelE_toxin"/>
</dbReference>
<dbReference type="EMBL" id="MDTU01000006">
    <property type="protein sequence ID" value="ODN41143.1"/>
    <property type="molecule type" value="Genomic_DNA"/>
</dbReference>
<reference evidence="2 3" key="1">
    <citation type="submission" date="2016-08" db="EMBL/GenBank/DDBJ databases">
        <title>Draft genome sequence of Candidatus Piscirickettsia litoralis, from seawater.</title>
        <authorList>
            <person name="Wan X."/>
            <person name="Lee A.J."/>
            <person name="Hou S."/>
            <person name="Donachie S.P."/>
        </authorList>
    </citation>
    <scope>NUCLEOTIDE SEQUENCE [LARGE SCALE GENOMIC DNA]</scope>
    <source>
        <strain evidence="2 3">Y2</strain>
    </source>
</reference>
<dbReference type="PANTHER" id="PTHR38813:SF1">
    <property type="entry name" value="TOXIN RELE1-RELATED"/>
    <property type="match status" value="1"/>
</dbReference>